<feature type="non-terminal residue" evidence="1">
    <location>
        <position position="304"/>
    </location>
</feature>
<reference evidence="1" key="1">
    <citation type="submission" date="2014-12" db="EMBL/GenBank/DDBJ databases">
        <title>Insight into the proteome of Arion vulgaris.</title>
        <authorList>
            <person name="Aradska J."/>
            <person name="Bulat T."/>
            <person name="Smidak R."/>
            <person name="Sarate P."/>
            <person name="Gangsoo J."/>
            <person name="Sialana F."/>
            <person name="Bilban M."/>
            <person name="Lubec G."/>
        </authorList>
    </citation>
    <scope>NUCLEOTIDE SEQUENCE</scope>
    <source>
        <tissue evidence="1">Skin</tissue>
    </source>
</reference>
<feature type="non-terminal residue" evidence="1">
    <location>
        <position position="1"/>
    </location>
</feature>
<gene>
    <name evidence="1" type="primary">ORF45727</name>
</gene>
<protein>
    <submittedName>
        <fullName evidence="1">Uncharacterized protein</fullName>
    </submittedName>
</protein>
<dbReference type="AlphaFoldDB" id="A0A0B6Z410"/>
<sequence>TIRTSPLILREIKKNEDPSVSQRRKSVTTWPLVAWVVQSPWKPVLPSVENKAVSVAFQTRTNQHLQVNGKNEIRLPTMGNSQPQQEKKKMFRSQRFECLETGQSTSVVLENGTTTIVKQKFHSGKNQRNGTQKRARLQITDQRMLGPDRSLILMQTKSAQIAEPLDIPAPASTSMNIQEVTALTALTMQQNHSLGETQIYQTHINNITGTIEKHERTNSCLETIACGKVETCINLALKELVQQNLHRIIPTITTTRRRYTAQALHLVETMVCQIHNILTTNVCSMKDSTLHIWITTKDQVMKCC</sequence>
<evidence type="ECO:0000313" key="1">
    <source>
        <dbReference type="EMBL" id="CEK62636.1"/>
    </source>
</evidence>
<accession>A0A0B6Z410</accession>
<name>A0A0B6Z410_9EUPU</name>
<proteinExistence type="predicted"/>
<organism evidence="1">
    <name type="scientific">Arion vulgaris</name>
    <dbReference type="NCBI Taxonomy" id="1028688"/>
    <lineage>
        <taxon>Eukaryota</taxon>
        <taxon>Metazoa</taxon>
        <taxon>Spiralia</taxon>
        <taxon>Lophotrochozoa</taxon>
        <taxon>Mollusca</taxon>
        <taxon>Gastropoda</taxon>
        <taxon>Heterobranchia</taxon>
        <taxon>Euthyneura</taxon>
        <taxon>Panpulmonata</taxon>
        <taxon>Eupulmonata</taxon>
        <taxon>Stylommatophora</taxon>
        <taxon>Helicina</taxon>
        <taxon>Arionoidea</taxon>
        <taxon>Arionidae</taxon>
        <taxon>Arion</taxon>
    </lineage>
</organism>
<dbReference type="EMBL" id="HACG01015771">
    <property type="protein sequence ID" value="CEK62636.1"/>
    <property type="molecule type" value="Transcribed_RNA"/>
</dbReference>